<dbReference type="SMART" id="SM00906">
    <property type="entry name" value="Fungal_trans"/>
    <property type="match status" value="1"/>
</dbReference>
<evidence type="ECO:0000259" key="4">
    <source>
        <dbReference type="SMART" id="SM00906"/>
    </source>
</evidence>
<dbReference type="PANTHER" id="PTHR31001:SF84">
    <property type="entry name" value="FUNGAL SPECIFIC TRANSCRIPTION FACTOR"/>
    <property type="match status" value="1"/>
</dbReference>
<dbReference type="InterPro" id="IPR007219">
    <property type="entry name" value="XnlR_reg_dom"/>
</dbReference>
<dbReference type="GO" id="GO:0003677">
    <property type="term" value="F:DNA binding"/>
    <property type="evidence" value="ECO:0007669"/>
    <property type="project" value="InterPro"/>
</dbReference>
<proteinExistence type="predicted"/>
<accession>A0A151GKS4</accession>
<protein>
    <submittedName>
        <fullName evidence="5">Fungal specific transcription factor</fullName>
    </submittedName>
</protein>
<dbReference type="EMBL" id="LAYC01000002">
    <property type="protein sequence ID" value="KYK57689.1"/>
    <property type="molecule type" value="Genomic_DNA"/>
</dbReference>
<dbReference type="GO" id="GO:0005634">
    <property type="term" value="C:nucleus"/>
    <property type="evidence" value="ECO:0007669"/>
    <property type="project" value="UniProtKB-SubCell"/>
</dbReference>
<feature type="compositionally biased region" description="Polar residues" evidence="3">
    <location>
        <begin position="751"/>
        <end position="764"/>
    </location>
</feature>
<feature type="region of interest" description="Disordered" evidence="3">
    <location>
        <begin position="1"/>
        <end position="102"/>
    </location>
</feature>
<keyword evidence="6" id="KW-1185">Reference proteome</keyword>
<evidence type="ECO:0000256" key="2">
    <source>
        <dbReference type="ARBA" id="ARBA00023242"/>
    </source>
</evidence>
<sequence length="787" mass="88072">MTTAAAAVEPVDGTSVDAETDSPVAENNRPACTECQRRKQKRRKVADECRYNDSNPPPMATASDDAPSQEPQIQDQAKAGTGDWRDAPPSISAGRSDASCPSEDDTPWFDVLASARVFSKLGLEPSRKPSKVAPKEDFAAAGSSPQMDRVLQLLPQRQQMDKLMKLFVKDVNYHYYIIFPQDLFYEYHIWWERRMKNKPVTLQFTCLLAMICSCCIQHADNEMQHELQQISGLDSDTLSEQLHSAVRELASVIPIGHYHIFNVQRLLQSCYWYKAEASFLEAWQVLSAAILEAKELEFHKEPPPGSESEHDCEMRRRLWCILDTWDWQISSGLSRPKIIDRADCDAALPSLTLETFPGNPPSPLLHMKMQSELTRRLADRFSAPKNIINTAEVREYQSLIEDWVRQFPRVYDVENPDTSKDDVSVWVVSHRYYLYTMACLLILNPIRHYMVKSYTWESPPEELEVRQVGVDYSLKLMDTMRSWVDRIDNRDGRLHFIIFSIFDTAAILCTAIIKDHEHTLQRKDAILASISDGVAMLERLNSISKTSKTSYDLLQSLAQRLPQSIDTRPKMRRKKVKTSSVITSKPAPPSMPPLPQVPPPVVDTPAAMPPAHVQPPAVVDATATSAGPDFAQGSTVSLPVPRLIYERNLATAADARKDNNTYAGYSTCLEGNHPDMDLLSSAMAGDGVHGFSQPVVYGSTGFPPPPVDDEPPNFELETVTQDQLGGLAPLWSWHSENLGIGCMPAPASAPVSDTSVNAVQQQQAPDPISHPQHYQQMHGYPQSQSHA</sequence>
<comment type="caution">
    <text evidence="5">The sequence shown here is derived from an EMBL/GenBank/DDBJ whole genome shotgun (WGS) entry which is preliminary data.</text>
</comment>
<feature type="compositionally biased region" description="Pro residues" evidence="3">
    <location>
        <begin position="586"/>
        <end position="595"/>
    </location>
</feature>
<dbReference type="GO" id="GO:0006351">
    <property type="term" value="P:DNA-templated transcription"/>
    <property type="evidence" value="ECO:0007669"/>
    <property type="project" value="InterPro"/>
</dbReference>
<organism evidence="5 6">
    <name type="scientific">Drechmeria coniospora</name>
    <name type="common">Nematophagous fungus</name>
    <name type="synonym">Meria coniospora</name>
    <dbReference type="NCBI Taxonomy" id="98403"/>
    <lineage>
        <taxon>Eukaryota</taxon>
        <taxon>Fungi</taxon>
        <taxon>Dikarya</taxon>
        <taxon>Ascomycota</taxon>
        <taxon>Pezizomycotina</taxon>
        <taxon>Sordariomycetes</taxon>
        <taxon>Hypocreomycetidae</taxon>
        <taxon>Hypocreales</taxon>
        <taxon>Ophiocordycipitaceae</taxon>
        <taxon>Drechmeria</taxon>
    </lineage>
</organism>
<feature type="region of interest" description="Disordered" evidence="3">
    <location>
        <begin position="569"/>
        <end position="595"/>
    </location>
</feature>
<dbReference type="PANTHER" id="PTHR31001">
    <property type="entry name" value="UNCHARACTERIZED TRANSCRIPTIONAL REGULATORY PROTEIN"/>
    <property type="match status" value="1"/>
</dbReference>
<name>A0A151GKS4_DRECN</name>
<evidence type="ECO:0000313" key="6">
    <source>
        <dbReference type="Proteomes" id="UP000076580"/>
    </source>
</evidence>
<gene>
    <name evidence="5" type="ORF">DCS_04702</name>
</gene>
<dbReference type="InterPro" id="IPR050613">
    <property type="entry name" value="Sec_Metabolite_Reg"/>
</dbReference>
<dbReference type="Proteomes" id="UP000076580">
    <property type="component" value="Chromosome 02"/>
</dbReference>
<evidence type="ECO:0000313" key="5">
    <source>
        <dbReference type="EMBL" id="KYK57689.1"/>
    </source>
</evidence>
<dbReference type="STRING" id="98403.A0A151GKS4"/>
<dbReference type="GO" id="GO:0008270">
    <property type="term" value="F:zinc ion binding"/>
    <property type="evidence" value="ECO:0007669"/>
    <property type="project" value="InterPro"/>
</dbReference>
<dbReference type="AlphaFoldDB" id="A0A151GKS4"/>
<feature type="domain" description="Xylanolytic transcriptional activator regulatory" evidence="4">
    <location>
        <begin position="282"/>
        <end position="355"/>
    </location>
</feature>
<keyword evidence="2" id="KW-0539">Nucleus</keyword>
<dbReference type="InParanoid" id="A0A151GKS4"/>
<evidence type="ECO:0000256" key="1">
    <source>
        <dbReference type="ARBA" id="ARBA00004123"/>
    </source>
</evidence>
<reference evidence="5 6" key="1">
    <citation type="journal article" date="2016" name="Sci. Rep.">
        <title>Insights into Adaptations to a Near-Obligate Nematode Endoparasitic Lifestyle from the Finished Genome of Drechmeria coniospora.</title>
        <authorList>
            <person name="Zhang L."/>
            <person name="Zhou Z."/>
            <person name="Guo Q."/>
            <person name="Fokkens L."/>
            <person name="Miskei M."/>
            <person name="Pocsi I."/>
            <person name="Zhang W."/>
            <person name="Chen M."/>
            <person name="Wang L."/>
            <person name="Sun Y."/>
            <person name="Donzelli B.G."/>
            <person name="Gibson D.M."/>
            <person name="Nelson D.R."/>
            <person name="Luo J.G."/>
            <person name="Rep M."/>
            <person name="Liu H."/>
            <person name="Yang S."/>
            <person name="Wang J."/>
            <person name="Krasnoff S.B."/>
            <person name="Xu Y."/>
            <person name="Molnar I."/>
            <person name="Lin M."/>
        </authorList>
    </citation>
    <scope>NUCLEOTIDE SEQUENCE [LARGE SCALE GENOMIC DNA]</scope>
    <source>
        <strain evidence="5 6">ARSEF 6962</strain>
    </source>
</reference>
<feature type="region of interest" description="Disordered" evidence="3">
    <location>
        <begin position="749"/>
        <end position="787"/>
    </location>
</feature>
<dbReference type="GeneID" id="63717345"/>
<comment type="subcellular location">
    <subcellularLocation>
        <location evidence="1">Nucleus</location>
    </subcellularLocation>
</comment>
<dbReference type="RefSeq" id="XP_040657041.1">
    <property type="nucleotide sequence ID" value="XM_040802008.1"/>
</dbReference>
<dbReference type="CDD" id="cd12148">
    <property type="entry name" value="fungal_TF_MHR"/>
    <property type="match status" value="1"/>
</dbReference>
<dbReference type="Pfam" id="PF04082">
    <property type="entry name" value="Fungal_trans"/>
    <property type="match status" value="1"/>
</dbReference>
<evidence type="ECO:0000256" key="3">
    <source>
        <dbReference type="SAM" id="MobiDB-lite"/>
    </source>
</evidence>